<dbReference type="GO" id="GO:1901135">
    <property type="term" value="P:carbohydrate derivative metabolic process"/>
    <property type="evidence" value="ECO:0007669"/>
    <property type="project" value="InterPro"/>
</dbReference>
<dbReference type="SUPFAM" id="SSF53697">
    <property type="entry name" value="SIS domain"/>
    <property type="match status" value="1"/>
</dbReference>
<evidence type="ECO:0000313" key="2">
    <source>
        <dbReference type="EMBL" id="RVU17562.1"/>
    </source>
</evidence>
<evidence type="ECO:0000313" key="3">
    <source>
        <dbReference type="Proteomes" id="UP000286997"/>
    </source>
</evidence>
<dbReference type="AlphaFoldDB" id="A0A3S2VPD4"/>
<dbReference type="PROSITE" id="PS51464">
    <property type="entry name" value="SIS"/>
    <property type="match status" value="1"/>
</dbReference>
<comment type="caution">
    <text evidence="2">The sequence shown here is derived from an EMBL/GenBank/DDBJ whole genome shotgun (WGS) entry which is preliminary data.</text>
</comment>
<dbReference type="OrthoDB" id="9810929at2"/>
<gene>
    <name evidence="2" type="ORF">EOE48_14185</name>
</gene>
<dbReference type="PANTHER" id="PTHR30390">
    <property type="entry name" value="SEDOHEPTULOSE 7-PHOSPHATE ISOMERASE / DNAA INITIATOR-ASSOCIATING FACTOR FOR REPLICATION INITIATION"/>
    <property type="match status" value="1"/>
</dbReference>
<dbReference type="Proteomes" id="UP000286997">
    <property type="component" value="Unassembled WGS sequence"/>
</dbReference>
<feature type="domain" description="SIS" evidence="1">
    <location>
        <begin position="38"/>
        <end position="210"/>
    </location>
</feature>
<dbReference type="InterPro" id="IPR001347">
    <property type="entry name" value="SIS_dom"/>
</dbReference>
<sequence length="221" mass="22966">MSAVQDGPHEPATGFASSYILKVAACLGRIDAAAIDAAVAAIHRTWVGGGDIIAFGNGGSAITAQHFITDWNKGVFSATGRSFRGRTLIDNLGVVTAWSNDVSYSDVFSEQLRNLARPADLVVAISGSGNSENVVRAVAYANAIGCTTIGLCGYSGGRLKGMVQYPVWVPMEDMQVVEDVHAMFGHIVMQALSRSVSDAGAARHARAGGDPVALRRTGTGG</sequence>
<organism evidence="2 3">
    <name type="scientific">Methylobacterium oryzihabitans</name>
    <dbReference type="NCBI Taxonomy" id="2499852"/>
    <lineage>
        <taxon>Bacteria</taxon>
        <taxon>Pseudomonadati</taxon>
        <taxon>Pseudomonadota</taxon>
        <taxon>Alphaproteobacteria</taxon>
        <taxon>Hyphomicrobiales</taxon>
        <taxon>Methylobacteriaceae</taxon>
        <taxon>Methylobacterium</taxon>
    </lineage>
</organism>
<dbReference type="PANTHER" id="PTHR30390:SF8">
    <property type="entry name" value="SUGAR ISOMERASE (SIS)"/>
    <property type="match status" value="1"/>
</dbReference>
<dbReference type="InterPro" id="IPR050099">
    <property type="entry name" value="SIS_GmhA/DiaA_subfam"/>
</dbReference>
<accession>A0A3S2VPD4</accession>
<dbReference type="InterPro" id="IPR046348">
    <property type="entry name" value="SIS_dom_sf"/>
</dbReference>
<dbReference type="Gene3D" id="3.40.50.10490">
    <property type="entry name" value="Glucose-6-phosphate isomerase like protein, domain 1"/>
    <property type="match status" value="1"/>
</dbReference>
<dbReference type="Pfam" id="PF13580">
    <property type="entry name" value="SIS_2"/>
    <property type="match status" value="1"/>
</dbReference>
<reference evidence="2 3" key="1">
    <citation type="submission" date="2019-01" db="EMBL/GenBank/DDBJ databases">
        <authorList>
            <person name="Chen W.-M."/>
        </authorList>
    </citation>
    <scope>NUCLEOTIDE SEQUENCE [LARGE SCALE GENOMIC DNA]</scope>
    <source>
        <strain evidence="2 3">TER-1</strain>
    </source>
</reference>
<dbReference type="CDD" id="cd05006">
    <property type="entry name" value="SIS_GmhA"/>
    <property type="match status" value="1"/>
</dbReference>
<dbReference type="EMBL" id="SACP01000012">
    <property type="protein sequence ID" value="RVU17562.1"/>
    <property type="molecule type" value="Genomic_DNA"/>
</dbReference>
<evidence type="ECO:0000259" key="1">
    <source>
        <dbReference type="PROSITE" id="PS51464"/>
    </source>
</evidence>
<protein>
    <submittedName>
        <fullName evidence="2">SIS domain-containing protein</fullName>
    </submittedName>
</protein>
<proteinExistence type="predicted"/>
<dbReference type="InterPro" id="IPR035461">
    <property type="entry name" value="GmhA/DiaA"/>
</dbReference>
<dbReference type="GO" id="GO:0097367">
    <property type="term" value="F:carbohydrate derivative binding"/>
    <property type="evidence" value="ECO:0007669"/>
    <property type="project" value="InterPro"/>
</dbReference>
<keyword evidence="3" id="KW-1185">Reference proteome</keyword>
<name>A0A3S2VPD4_9HYPH</name>